<dbReference type="AlphaFoldDB" id="A0A7J6W3V6"/>
<protein>
    <submittedName>
        <fullName evidence="1">Uncharacterized protein</fullName>
    </submittedName>
</protein>
<sequence>MLHQLSNKDCRKSKCKFQENNLRAQKLASTQLSFKMAKMMVKVSERIRDDGINVKIVESEFFRINCLVGDFEAFDRRFLGGDEVENNVGSFAFKTIKVPHSTTSFQIDNLVMFLGDTTFSLKFPNVAMIDIDEEKFFKTMI</sequence>
<dbReference type="Proteomes" id="UP000554482">
    <property type="component" value="Unassembled WGS sequence"/>
</dbReference>
<dbReference type="EMBL" id="JABWDY010023097">
    <property type="protein sequence ID" value="KAF5191190.1"/>
    <property type="molecule type" value="Genomic_DNA"/>
</dbReference>
<organism evidence="1 2">
    <name type="scientific">Thalictrum thalictroides</name>
    <name type="common">Rue-anemone</name>
    <name type="synonym">Anemone thalictroides</name>
    <dbReference type="NCBI Taxonomy" id="46969"/>
    <lineage>
        <taxon>Eukaryota</taxon>
        <taxon>Viridiplantae</taxon>
        <taxon>Streptophyta</taxon>
        <taxon>Embryophyta</taxon>
        <taxon>Tracheophyta</taxon>
        <taxon>Spermatophyta</taxon>
        <taxon>Magnoliopsida</taxon>
        <taxon>Ranunculales</taxon>
        <taxon>Ranunculaceae</taxon>
        <taxon>Thalictroideae</taxon>
        <taxon>Thalictrum</taxon>
    </lineage>
</organism>
<comment type="caution">
    <text evidence="1">The sequence shown here is derived from an EMBL/GenBank/DDBJ whole genome shotgun (WGS) entry which is preliminary data.</text>
</comment>
<evidence type="ECO:0000313" key="2">
    <source>
        <dbReference type="Proteomes" id="UP000554482"/>
    </source>
</evidence>
<accession>A0A7J6W3V6</accession>
<keyword evidence="2" id="KW-1185">Reference proteome</keyword>
<proteinExistence type="predicted"/>
<evidence type="ECO:0000313" key="1">
    <source>
        <dbReference type="EMBL" id="KAF5191190.1"/>
    </source>
</evidence>
<reference evidence="1 2" key="1">
    <citation type="submission" date="2020-06" db="EMBL/GenBank/DDBJ databases">
        <title>Transcriptomic and genomic resources for Thalictrum thalictroides and T. hernandezii: Facilitating candidate gene discovery in an emerging model plant lineage.</title>
        <authorList>
            <person name="Arias T."/>
            <person name="Riano-Pachon D.M."/>
            <person name="Di Stilio V.S."/>
        </authorList>
    </citation>
    <scope>NUCLEOTIDE SEQUENCE [LARGE SCALE GENOMIC DNA]</scope>
    <source>
        <strain evidence="2">cv. WT478/WT964</strain>
        <tissue evidence="1">Leaves</tissue>
    </source>
</reference>
<name>A0A7J6W3V6_THATH</name>
<gene>
    <name evidence="1" type="ORF">FRX31_019224</name>
</gene>